<name>A0A0N4Z4Z0_PARTI</name>
<proteinExistence type="predicted"/>
<dbReference type="PROSITE" id="PS50106">
    <property type="entry name" value="PDZ"/>
    <property type="match status" value="5"/>
</dbReference>
<keyword evidence="5" id="KW-1185">Reference proteome</keyword>
<evidence type="ECO:0000313" key="5">
    <source>
        <dbReference type="Proteomes" id="UP000038045"/>
    </source>
</evidence>
<dbReference type="GO" id="GO:0005737">
    <property type="term" value="C:cytoplasm"/>
    <property type="evidence" value="ECO:0007669"/>
    <property type="project" value="TreeGrafter"/>
</dbReference>
<evidence type="ECO:0000313" key="6">
    <source>
        <dbReference type="WBParaSite" id="PTRK_0000205500.1"/>
    </source>
</evidence>
<dbReference type="WBParaSite" id="PTRK_0000205500.1">
    <property type="protein sequence ID" value="PTRK_0000205500.1"/>
    <property type="gene ID" value="PTRK_0000205500"/>
</dbReference>
<dbReference type="PANTHER" id="PTHR10316:SF40">
    <property type="entry name" value="LD27118P"/>
    <property type="match status" value="1"/>
</dbReference>
<organism evidence="5 6">
    <name type="scientific">Parastrongyloides trichosuri</name>
    <name type="common">Possum-specific nematode worm</name>
    <dbReference type="NCBI Taxonomy" id="131310"/>
    <lineage>
        <taxon>Eukaryota</taxon>
        <taxon>Metazoa</taxon>
        <taxon>Ecdysozoa</taxon>
        <taxon>Nematoda</taxon>
        <taxon>Chromadorea</taxon>
        <taxon>Rhabditida</taxon>
        <taxon>Tylenchina</taxon>
        <taxon>Panagrolaimomorpha</taxon>
        <taxon>Strongyloidoidea</taxon>
        <taxon>Strongyloididae</taxon>
        <taxon>Parastrongyloides</taxon>
    </lineage>
</organism>
<dbReference type="Gene3D" id="2.20.70.10">
    <property type="match status" value="2"/>
</dbReference>
<evidence type="ECO:0000256" key="1">
    <source>
        <dbReference type="ARBA" id="ARBA00022737"/>
    </source>
</evidence>
<dbReference type="CDD" id="cd00201">
    <property type="entry name" value="WW"/>
    <property type="match status" value="2"/>
</dbReference>
<evidence type="ECO:0000259" key="4">
    <source>
        <dbReference type="PROSITE" id="PS50106"/>
    </source>
</evidence>
<feature type="domain" description="PDZ" evidence="4">
    <location>
        <begin position="605"/>
        <end position="687"/>
    </location>
</feature>
<feature type="region of interest" description="Disordered" evidence="2">
    <location>
        <begin position="416"/>
        <end position="443"/>
    </location>
</feature>
<dbReference type="PANTHER" id="PTHR10316">
    <property type="entry name" value="MEMBRANE ASSOCIATED GUANYLATE KINASE-RELATED"/>
    <property type="match status" value="1"/>
</dbReference>
<dbReference type="InterPro" id="IPR001202">
    <property type="entry name" value="WW_dom"/>
</dbReference>
<dbReference type="SUPFAM" id="SSF51045">
    <property type="entry name" value="WW domain"/>
    <property type="match status" value="2"/>
</dbReference>
<sequence>MIGDSRGPLPPNWEIAYSDAGERYFVDHNTGTTQWNDPRDEILPPGWERVDDEVHGTFYVDHNTKTTHYNKPSYQQLEREDVYNSEKEYNRSENYIYNGGETSERIYQQKETKNYNKVPGYGNVDTRPTKAIYTANTITTNMVADNNPSSSRGKIFGESFNADKNHRYGTLKIDGREVDNYNHSTVSNYEFTRNVSKLQGHIYQTSIVKGPKGLGFTLIGNDGSCEKEEFIQIKSIIQNGPADLNGVLQPADVLVSVNKQLMLGATQEEACEIFRNIPVGEPVYIEVCRGYPLQIPLNNKVITENIYASSASLKQQYNYFSVTAKKTNQGFGFTIGDSVGGHQVKSIIHPLQCQNLQEKDIILEIDGIKVHNVSHEDIIHTLHDFPPNSIVTLLVKRLAIRHRSRTPTAAFRYGETFQKNSINQNPRSKTPAPKSSTMGARRGHERTVIGDKTIRNINDNISRLKQSNTTTDFTNVPTYVPINYKGDTRRIVVNLIKKHNGFGFRLYGGAEANLDLTVREIIHGEAAELDGRLKVGDKIVEIDNISVIGYTHEKAIELIKKSFDHGHIKIVVERPPENIVNGVLPRSASLPLNQHTMANPSLPYDIVLTKRDEEDFGCVIISLKERNGSYIGNVLPNTPAYRNGRIRIGDNVTAVNGIPTINLSHLQVISLIKNSGQQVRLTIDPEGFLVIDRNAKYNDILEYAQHVKTEYDTQYGSETDSMPGYGKHYSSRMHSGDNFNINDERKCYSITKQTDGIYGQGAIYHQGTPLYSASGTHYNPLPPMDKPSAAESLISIRLVKGSKGFGFSIRGGWEFGMMPLFVLRIADDGPAALDGRLRVSDQIIEINGFSTKEMTHKRAIELILQNPEVTLLVSRKVYA</sequence>
<dbReference type="GO" id="GO:0007165">
    <property type="term" value="P:signal transduction"/>
    <property type="evidence" value="ECO:0007669"/>
    <property type="project" value="TreeGrafter"/>
</dbReference>
<dbReference type="InterPro" id="IPR036020">
    <property type="entry name" value="WW_dom_sf"/>
</dbReference>
<dbReference type="Proteomes" id="UP000038045">
    <property type="component" value="Unplaced"/>
</dbReference>
<dbReference type="CDD" id="cd06734">
    <property type="entry name" value="PDZ4_MAGI-1_3-like"/>
    <property type="match status" value="1"/>
</dbReference>
<dbReference type="Pfam" id="PF00595">
    <property type="entry name" value="PDZ"/>
    <property type="match status" value="5"/>
</dbReference>
<dbReference type="Pfam" id="PF00397">
    <property type="entry name" value="WW"/>
    <property type="match status" value="2"/>
</dbReference>
<dbReference type="PROSITE" id="PS50020">
    <property type="entry name" value="WW_DOMAIN_2"/>
    <property type="match status" value="2"/>
</dbReference>
<evidence type="ECO:0000259" key="3">
    <source>
        <dbReference type="PROSITE" id="PS50020"/>
    </source>
</evidence>
<reference evidence="6" key="1">
    <citation type="submission" date="2017-02" db="UniProtKB">
        <authorList>
            <consortium name="WormBaseParasite"/>
        </authorList>
    </citation>
    <scope>IDENTIFICATION</scope>
</reference>
<feature type="domain" description="PDZ" evidence="4">
    <location>
        <begin position="204"/>
        <end position="276"/>
    </location>
</feature>
<feature type="domain" description="PDZ" evidence="4">
    <location>
        <begin position="795"/>
        <end position="878"/>
    </location>
</feature>
<accession>A0A0N4Z4Z0</accession>
<evidence type="ECO:0000256" key="2">
    <source>
        <dbReference type="SAM" id="MobiDB-lite"/>
    </source>
</evidence>
<dbReference type="PROSITE" id="PS01159">
    <property type="entry name" value="WW_DOMAIN_1"/>
    <property type="match status" value="1"/>
</dbReference>
<protein>
    <submittedName>
        <fullName evidence="6">Membrane-associated guanylate kinase, WW and PDZ domain-containing protein 2</fullName>
    </submittedName>
</protein>
<dbReference type="SMART" id="SM00456">
    <property type="entry name" value="WW"/>
    <property type="match status" value="2"/>
</dbReference>
<dbReference type="SMART" id="SM00228">
    <property type="entry name" value="PDZ"/>
    <property type="match status" value="5"/>
</dbReference>
<dbReference type="FunFam" id="2.30.42.10:FF:000005">
    <property type="entry name" value="Membrane associated guanylate kinase, WW and PDZ domain containing 1"/>
    <property type="match status" value="1"/>
</dbReference>
<dbReference type="AlphaFoldDB" id="A0A0N4Z4Z0"/>
<feature type="domain" description="WW" evidence="3">
    <location>
        <begin position="41"/>
        <end position="74"/>
    </location>
</feature>
<keyword evidence="1" id="KW-0677">Repeat</keyword>
<dbReference type="Gene3D" id="2.30.42.10">
    <property type="match status" value="5"/>
</dbReference>
<feature type="compositionally biased region" description="Polar residues" evidence="2">
    <location>
        <begin position="417"/>
        <end position="438"/>
    </location>
</feature>
<dbReference type="SUPFAM" id="SSF50156">
    <property type="entry name" value="PDZ domain-like"/>
    <property type="match status" value="5"/>
</dbReference>
<feature type="domain" description="PDZ" evidence="4">
    <location>
        <begin position="321"/>
        <end position="397"/>
    </location>
</feature>
<dbReference type="CDD" id="cd06735">
    <property type="entry name" value="PDZ5_MAGI-1_3-like"/>
    <property type="match status" value="1"/>
</dbReference>
<feature type="domain" description="PDZ" evidence="4">
    <location>
        <begin position="492"/>
        <end position="574"/>
    </location>
</feature>
<dbReference type="InterPro" id="IPR036034">
    <property type="entry name" value="PDZ_sf"/>
</dbReference>
<feature type="domain" description="WW" evidence="3">
    <location>
        <begin position="7"/>
        <end position="40"/>
    </location>
</feature>
<dbReference type="InterPro" id="IPR001478">
    <property type="entry name" value="PDZ"/>
</dbReference>
<dbReference type="STRING" id="131310.A0A0N4Z4Z0"/>